<dbReference type="Gene3D" id="3.40.50.1820">
    <property type="entry name" value="alpha/beta hydrolase"/>
    <property type="match status" value="1"/>
</dbReference>
<evidence type="ECO:0000256" key="1">
    <source>
        <dbReference type="ARBA" id="ARBA00010515"/>
    </source>
</evidence>
<reference evidence="5 6" key="1">
    <citation type="submission" date="2016-10" db="EMBL/GenBank/DDBJ databases">
        <authorList>
            <person name="de Groot N.N."/>
        </authorList>
    </citation>
    <scope>NUCLEOTIDE SEQUENCE [LARGE SCALE GENOMIC DNA]</scope>
    <source>
        <strain evidence="6">DSM 938 / 37b4</strain>
    </source>
</reference>
<feature type="active site" evidence="3">
    <location>
        <position position="147"/>
    </location>
</feature>
<organism evidence="5 6">
    <name type="scientific">Rhodobacter capsulatus</name>
    <name type="common">Rhodopseudomonas capsulata</name>
    <dbReference type="NCBI Taxonomy" id="1061"/>
    <lineage>
        <taxon>Bacteria</taxon>
        <taxon>Pseudomonadati</taxon>
        <taxon>Pseudomonadota</taxon>
        <taxon>Alphaproteobacteria</taxon>
        <taxon>Rhodobacterales</taxon>
        <taxon>Rhodobacter group</taxon>
        <taxon>Rhodobacter</taxon>
    </lineage>
</organism>
<dbReference type="InterPro" id="IPR013094">
    <property type="entry name" value="AB_hydrolase_3"/>
</dbReference>
<dbReference type="InterPro" id="IPR050300">
    <property type="entry name" value="GDXG_lipolytic_enzyme"/>
</dbReference>
<dbReference type="SUPFAM" id="SSF53474">
    <property type="entry name" value="alpha/beta-Hydrolases"/>
    <property type="match status" value="1"/>
</dbReference>
<dbReference type="InterPro" id="IPR033140">
    <property type="entry name" value="Lipase_GDXG_put_SER_AS"/>
</dbReference>
<dbReference type="InterPro" id="IPR029058">
    <property type="entry name" value="AB_hydrolase_fold"/>
</dbReference>
<dbReference type="GO" id="GO:0016787">
    <property type="term" value="F:hydrolase activity"/>
    <property type="evidence" value="ECO:0007669"/>
    <property type="project" value="UniProtKB-KW"/>
</dbReference>
<proteinExistence type="inferred from homology"/>
<evidence type="ECO:0000259" key="4">
    <source>
        <dbReference type="Pfam" id="PF07859"/>
    </source>
</evidence>
<gene>
    <name evidence="5" type="ORF">SAMN04244550_00976</name>
</gene>
<dbReference type="EMBL" id="FNAY01000003">
    <property type="protein sequence ID" value="SDE74965.1"/>
    <property type="molecule type" value="Genomic_DNA"/>
</dbReference>
<dbReference type="PANTHER" id="PTHR48081">
    <property type="entry name" value="AB HYDROLASE SUPERFAMILY PROTEIN C4A8.06C"/>
    <property type="match status" value="1"/>
</dbReference>
<accession>A0A1G7FHD6</accession>
<dbReference type="RefSeq" id="WP_074553024.1">
    <property type="nucleotide sequence ID" value="NZ_CP119563.1"/>
</dbReference>
<dbReference type="PANTHER" id="PTHR48081:SF8">
    <property type="entry name" value="ALPHA_BETA HYDROLASE FOLD-3 DOMAIN-CONTAINING PROTEIN-RELATED"/>
    <property type="match status" value="1"/>
</dbReference>
<feature type="domain" description="Alpha/beta hydrolase fold-3" evidence="4">
    <location>
        <begin position="73"/>
        <end position="273"/>
    </location>
</feature>
<name>A0A1G7FHD6_RHOCA</name>
<dbReference type="AlphaFoldDB" id="A0A1G7FHD6"/>
<sequence length="307" mass="32864">MSLRARMLTLGLRLFTKPRLAKMTDPAELRDAMERFTRIALRPAPGSVAMPLDLAGRSALSIRAGRPREGLAVLHFHGGVFLAGSPQTHLPMLSRLAKLAGVTVIAPSYSLAPEHPFPAALRDAEAAWEALLVQGYRPENMVLSGDSAGAALAFALLSKLCARGTPPAAAFAFSPWFDLTGASPSVRENAASDPMLAGHRLPEAAQFYLQGHPADDPEASPIFAAFPGCPPVLLQTSETEILSDDALRMEEKLRQAGAEVMVQLWPGVPHAWQMLDGLIPEARDALRDAARFVTRALTAPPQRSDGS</sequence>
<dbReference type="OrthoDB" id="9806180at2"/>
<dbReference type="Proteomes" id="UP000183812">
    <property type="component" value="Unassembled WGS sequence"/>
</dbReference>
<evidence type="ECO:0000256" key="3">
    <source>
        <dbReference type="PROSITE-ProRule" id="PRU10038"/>
    </source>
</evidence>
<dbReference type="PROSITE" id="PS01174">
    <property type="entry name" value="LIPASE_GDXG_SER"/>
    <property type="match status" value="1"/>
</dbReference>
<evidence type="ECO:0000256" key="2">
    <source>
        <dbReference type="ARBA" id="ARBA00022801"/>
    </source>
</evidence>
<comment type="similarity">
    <text evidence="1">Belongs to the 'GDXG' lipolytic enzyme family.</text>
</comment>
<evidence type="ECO:0000313" key="5">
    <source>
        <dbReference type="EMBL" id="SDE74965.1"/>
    </source>
</evidence>
<evidence type="ECO:0000313" key="6">
    <source>
        <dbReference type="Proteomes" id="UP000183812"/>
    </source>
</evidence>
<protein>
    <submittedName>
        <fullName evidence="5">Acetyl esterase/lipase</fullName>
    </submittedName>
</protein>
<dbReference type="Pfam" id="PF07859">
    <property type="entry name" value="Abhydrolase_3"/>
    <property type="match status" value="1"/>
</dbReference>
<keyword evidence="2" id="KW-0378">Hydrolase</keyword>